<keyword evidence="2" id="KW-1185">Reference proteome</keyword>
<protein>
    <submittedName>
        <fullName evidence="1">Uncharacterized protein</fullName>
    </submittedName>
</protein>
<sequence length="187" mass="20793">MVRWQRTKRFYQVNLAPASLSPTSLVARRSTTSTSAGIRYHHSSKYSPGIPEGQYRRSQHGDDILHRQDMPLSPDMVQDNYLVSPGGTPCHSSRSKHSPRLPIDGTVTVYGINIQDGKNTPHRPTFGIHSSESAARQPYSAEQFPEDLQEVVNNIPNCEPIWDDLSALVASSWDFGGFGFIGVERKG</sequence>
<dbReference type="Proteomes" id="UP001057402">
    <property type="component" value="Chromosome 11"/>
</dbReference>
<reference evidence="2" key="1">
    <citation type="journal article" date="2023" name="Front. Plant Sci.">
        <title>Chromosomal-level genome assembly of Melastoma candidum provides insights into trichome evolution.</title>
        <authorList>
            <person name="Zhong Y."/>
            <person name="Wu W."/>
            <person name="Sun C."/>
            <person name="Zou P."/>
            <person name="Liu Y."/>
            <person name="Dai S."/>
            <person name="Zhou R."/>
        </authorList>
    </citation>
    <scope>NUCLEOTIDE SEQUENCE [LARGE SCALE GENOMIC DNA]</scope>
</reference>
<evidence type="ECO:0000313" key="2">
    <source>
        <dbReference type="Proteomes" id="UP001057402"/>
    </source>
</evidence>
<gene>
    <name evidence="1" type="ORF">MLD38_037753</name>
</gene>
<comment type="caution">
    <text evidence="1">The sequence shown here is derived from an EMBL/GenBank/DDBJ whole genome shotgun (WGS) entry which is preliminary data.</text>
</comment>
<evidence type="ECO:0000313" key="1">
    <source>
        <dbReference type="EMBL" id="KAI4312969.1"/>
    </source>
</evidence>
<organism evidence="1 2">
    <name type="scientific">Melastoma candidum</name>
    <dbReference type="NCBI Taxonomy" id="119954"/>
    <lineage>
        <taxon>Eukaryota</taxon>
        <taxon>Viridiplantae</taxon>
        <taxon>Streptophyta</taxon>
        <taxon>Embryophyta</taxon>
        <taxon>Tracheophyta</taxon>
        <taxon>Spermatophyta</taxon>
        <taxon>Magnoliopsida</taxon>
        <taxon>eudicotyledons</taxon>
        <taxon>Gunneridae</taxon>
        <taxon>Pentapetalae</taxon>
        <taxon>rosids</taxon>
        <taxon>malvids</taxon>
        <taxon>Myrtales</taxon>
        <taxon>Melastomataceae</taxon>
        <taxon>Melastomatoideae</taxon>
        <taxon>Melastomateae</taxon>
        <taxon>Melastoma</taxon>
    </lineage>
</organism>
<name>A0ACB9LNV4_9MYRT</name>
<accession>A0ACB9LNV4</accession>
<proteinExistence type="predicted"/>
<dbReference type="EMBL" id="CM042890">
    <property type="protein sequence ID" value="KAI4312969.1"/>
    <property type="molecule type" value="Genomic_DNA"/>
</dbReference>